<evidence type="ECO:0000313" key="3">
    <source>
        <dbReference type="Proteomes" id="UP000625711"/>
    </source>
</evidence>
<name>A0A834ICU2_RHYFE</name>
<reference evidence="2" key="1">
    <citation type="submission" date="2020-08" db="EMBL/GenBank/DDBJ databases">
        <title>Genome sequencing and assembly of the red palm weevil Rhynchophorus ferrugineus.</title>
        <authorList>
            <person name="Dias G.B."/>
            <person name="Bergman C.M."/>
            <person name="Manee M."/>
        </authorList>
    </citation>
    <scope>NUCLEOTIDE SEQUENCE</scope>
    <source>
        <strain evidence="2">AA-2017</strain>
        <tissue evidence="2">Whole larva</tissue>
    </source>
</reference>
<comment type="caution">
    <text evidence="2">The sequence shown here is derived from an EMBL/GenBank/DDBJ whole genome shotgun (WGS) entry which is preliminary data.</text>
</comment>
<protein>
    <submittedName>
        <fullName evidence="2">Uncharacterized protein</fullName>
    </submittedName>
</protein>
<sequence length="136" mass="15314">MENKSIGYKFQLPVQIENTDYSNRDRGKQCRVRINHIDNLSTASTVMYDGQGGEKGRRERGKKTENRKKLKAKSAKRVAHPKHPTENLDGTDGPAQLPSSPAALDRRKRTSCRSGSSPGTRKRVRSPYIIHWLSGL</sequence>
<evidence type="ECO:0000256" key="1">
    <source>
        <dbReference type="SAM" id="MobiDB-lite"/>
    </source>
</evidence>
<dbReference type="Proteomes" id="UP000625711">
    <property type="component" value="Unassembled WGS sequence"/>
</dbReference>
<evidence type="ECO:0000313" key="2">
    <source>
        <dbReference type="EMBL" id="KAF7276742.1"/>
    </source>
</evidence>
<feature type="compositionally biased region" description="Basic residues" evidence="1">
    <location>
        <begin position="58"/>
        <end position="82"/>
    </location>
</feature>
<accession>A0A834ICU2</accession>
<feature type="region of interest" description="Disordered" evidence="1">
    <location>
        <begin position="42"/>
        <end position="123"/>
    </location>
</feature>
<dbReference type="AlphaFoldDB" id="A0A834ICU2"/>
<gene>
    <name evidence="2" type="ORF">GWI33_009868</name>
</gene>
<organism evidence="2 3">
    <name type="scientific">Rhynchophorus ferrugineus</name>
    <name type="common">Red palm weevil</name>
    <name type="synonym">Curculio ferrugineus</name>
    <dbReference type="NCBI Taxonomy" id="354439"/>
    <lineage>
        <taxon>Eukaryota</taxon>
        <taxon>Metazoa</taxon>
        <taxon>Ecdysozoa</taxon>
        <taxon>Arthropoda</taxon>
        <taxon>Hexapoda</taxon>
        <taxon>Insecta</taxon>
        <taxon>Pterygota</taxon>
        <taxon>Neoptera</taxon>
        <taxon>Endopterygota</taxon>
        <taxon>Coleoptera</taxon>
        <taxon>Polyphaga</taxon>
        <taxon>Cucujiformia</taxon>
        <taxon>Curculionidae</taxon>
        <taxon>Dryophthorinae</taxon>
        <taxon>Rhynchophorus</taxon>
    </lineage>
</organism>
<dbReference type="EMBL" id="JAACXV010005699">
    <property type="protein sequence ID" value="KAF7276742.1"/>
    <property type="molecule type" value="Genomic_DNA"/>
</dbReference>
<proteinExistence type="predicted"/>
<keyword evidence="3" id="KW-1185">Reference proteome</keyword>